<dbReference type="InterPro" id="IPR025250">
    <property type="entry name" value="DUF4199"/>
</dbReference>
<dbReference type="AlphaFoldDB" id="A0A501VUW4"/>
<evidence type="ECO:0000313" key="3">
    <source>
        <dbReference type="Proteomes" id="UP000316727"/>
    </source>
</evidence>
<feature type="transmembrane region" description="Helical" evidence="1">
    <location>
        <begin position="139"/>
        <end position="163"/>
    </location>
</feature>
<dbReference type="Pfam" id="PF13858">
    <property type="entry name" value="DUF4199"/>
    <property type="match status" value="1"/>
</dbReference>
<keyword evidence="3" id="KW-1185">Reference proteome</keyword>
<protein>
    <submittedName>
        <fullName evidence="2">DUF4199 domain-containing protein</fullName>
    </submittedName>
</protein>
<organism evidence="2 3">
    <name type="scientific">Pontibacter mangrovi</name>
    <dbReference type="NCBI Taxonomy" id="2589816"/>
    <lineage>
        <taxon>Bacteria</taxon>
        <taxon>Pseudomonadati</taxon>
        <taxon>Bacteroidota</taxon>
        <taxon>Cytophagia</taxon>
        <taxon>Cytophagales</taxon>
        <taxon>Hymenobacteraceae</taxon>
        <taxon>Pontibacter</taxon>
    </lineage>
</organism>
<keyword evidence="1" id="KW-0812">Transmembrane</keyword>
<dbReference type="RefSeq" id="WP_140624295.1">
    <property type="nucleotide sequence ID" value="NZ_VFRQ01000021.1"/>
</dbReference>
<sequence>MTEKQPSVGSVALKYGFIFALIGVIFSLILMVAGLAENRWISSVGYLILIAGIVVAMKNYKAENNGFMSYGQGLGIGSIVSAVFGFLSGLFTWLYVEFVDTEYMARVMEKQRVQMLEQGMSDEQIDSAMAIAENFQGPLTMILGATVVTLIIGFLLSLVLSAIMKNARPEFE</sequence>
<gene>
    <name evidence="2" type="ORF">FJM65_20945</name>
</gene>
<feature type="transmembrane region" description="Helical" evidence="1">
    <location>
        <begin position="72"/>
        <end position="96"/>
    </location>
</feature>
<dbReference type="EMBL" id="VFRQ01000021">
    <property type="protein sequence ID" value="TPE39584.1"/>
    <property type="molecule type" value="Genomic_DNA"/>
</dbReference>
<evidence type="ECO:0000313" key="2">
    <source>
        <dbReference type="EMBL" id="TPE39584.1"/>
    </source>
</evidence>
<feature type="transmembrane region" description="Helical" evidence="1">
    <location>
        <begin position="12"/>
        <end position="34"/>
    </location>
</feature>
<accession>A0A501VUW4</accession>
<reference evidence="2 3" key="1">
    <citation type="submission" date="2019-06" db="EMBL/GenBank/DDBJ databases">
        <title>A novel bacterium of genus Pontibacter, isolated from marine sediment.</title>
        <authorList>
            <person name="Huang H."/>
            <person name="Mo K."/>
            <person name="Hu Y."/>
        </authorList>
    </citation>
    <scope>NUCLEOTIDE SEQUENCE [LARGE SCALE GENOMIC DNA]</scope>
    <source>
        <strain evidence="2 3">HB172049</strain>
    </source>
</reference>
<dbReference type="Proteomes" id="UP000316727">
    <property type="component" value="Unassembled WGS sequence"/>
</dbReference>
<proteinExistence type="predicted"/>
<feature type="transmembrane region" description="Helical" evidence="1">
    <location>
        <begin position="40"/>
        <end position="60"/>
    </location>
</feature>
<comment type="caution">
    <text evidence="2">The sequence shown here is derived from an EMBL/GenBank/DDBJ whole genome shotgun (WGS) entry which is preliminary data.</text>
</comment>
<dbReference type="OrthoDB" id="1122768at2"/>
<name>A0A501VUW4_9BACT</name>
<keyword evidence="1" id="KW-0472">Membrane</keyword>
<keyword evidence="1" id="KW-1133">Transmembrane helix</keyword>
<evidence type="ECO:0000256" key="1">
    <source>
        <dbReference type="SAM" id="Phobius"/>
    </source>
</evidence>